<dbReference type="RefSeq" id="WP_095041817.1">
    <property type="nucleotide sequence ID" value="NZ_LN890655.1"/>
</dbReference>
<dbReference type="Gene3D" id="2.30.30.40">
    <property type="entry name" value="SH3 Domains"/>
    <property type="match status" value="1"/>
</dbReference>
<feature type="domain" description="SH3b" evidence="2">
    <location>
        <begin position="116"/>
        <end position="171"/>
    </location>
</feature>
<dbReference type="Pfam" id="PF08239">
    <property type="entry name" value="SH3_3"/>
    <property type="match status" value="1"/>
</dbReference>
<dbReference type="EMBL" id="LN890655">
    <property type="protein sequence ID" value="CUS02171.2"/>
    <property type="molecule type" value="Genomic_DNA"/>
</dbReference>
<evidence type="ECO:0000313" key="4">
    <source>
        <dbReference type="Proteomes" id="UP000215027"/>
    </source>
</evidence>
<dbReference type="InterPro" id="IPR003646">
    <property type="entry name" value="SH3-like_bac-type"/>
</dbReference>
<keyword evidence="4" id="KW-1185">Reference proteome</keyword>
<evidence type="ECO:0000313" key="3">
    <source>
        <dbReference type="EMBL" id="CUS02171.2"/>
    </source>
</evidence>
<accession>A0A160SXT9</accession>
<dbReference type="OrthoDB" id="161145at2"/>
<keyword evidence="1" id="KW-0472">Membrane</keyword>
<dbReference type="Proteomes" id="UP000215027">
    <property type="component" value="Chromosome I"/>
</dbReference>
<protein>
    <recommendedName>
        <fullName evidence="2">SH3b domain-containing protein</fullName>
    </recommendedName>
</protein>
<dbReference type="AlphaFoldDB" id="A0A160SXT9"/>
<proteinExistence type="predicted"/>
<reference evidence="3" key="1">
    <citation type="submission" date="2016-01" db="EMBL/GenBank/DDBJ databases">
        <authorList>
            <person name="Mcilroy J.S."/>
            <person name="Karst M S."/>
            <person name="Albertsen M."/>
        </authorList>
    </citation>
    <scope>NUCLEOTIDE SEQUENCE</scope>
    <source>
        <strain evidence="3">Cfx-K</strain>
    </source>
</reference>
<name>A0A160SXT9_9CHLR</name>
<keyword evidence="1" id="KW-1133">Transmembrane helix</keyword>
<evidence type="ECO:0000259" key="2">
    <source>
        <dbReference type="Pfam" id="PF08239"/>
    </source>
</evidence>
<keyword evidence="1" id="KW-0812">Transmembrane</keyword>
<evidence type="ECO:0000256" key="1">
    <source>
        <dbReference type="SAM" id="Phobius"/>
    </source>
</evidence>
<dbReference type="KEGG" id="pbf:CFX0092_A0290"/>
<sequence length="177" mass="18268">MAKKVNESGRREQSDARPVPWLWLGLGSLVTVIGLGLLAWLLGNYLVQPPAEVAAGVPTIIRLTAPVVPTATQSVNPATPTVAPTATTAATPDLSVAPPEITVGYYAEVVETGGVGVTVRNGPNTSNLPVTVAGEGSAVLVLEGPTPGGEYQWWRIRLPDGTEGWAAGDFLVPAAQP</sequence>
<organism evidence="3 4">
    <name type="scientific">Candidatus Promineifilum breve</name>
    <dbReference type="NCBI Taxonomy" id="1806508"/>
    <lineage>
        <taxon>Bacteria</taxon>
        <taxon>Bacillati</taxon>
        <taxon>Chloroflexota</taxon>
        <taxon>Ardenticatenia</taxon>
        <taxon>Candidatus Promineifilales</taxon>
        <taxon>Candidatus Promineifilaceae</taxon>
        <taxon>Candidatus Promineifilum</taxon>
    </lineage>
</organism>
<feature type="transmembrane region" description="Helical" evidence="1">
    <location>
        <begin position="21"/>
        <end position="42"/>
    </location>
</feature>
<gene>
    <name evidence="3" type="ORF">CFX0092_A0290</name>
</gene>